<evidence type="ECO:0000313" key="4">
    <source>
        <dbReference type="Proteomes" id="UP000050326"/>
    </source>
</evidence>
<keyword evidence="4" id="KW-1185">Reference proteome</keyword>
<dbReference type="InterPro" id="IPR025164">
    <property type="entry name" value="Toastrack_DUF4097"/>
</dbReference>
<dbReference type="PATRIC" id="fig|36849.3.peg.1117"/>
<evidence type="ECO:0000313" key="3">
    <source>
        <dbReference type="EMBL" id="KPU45350.1"/>
    </source>
</evidence>
<dbReference type="EMBL" id="LKET01000024">
    <property type="protein sequence ID" value="KPU45350.1"/>
    <property type="molecule type" value="Genomic_DNA"/>
</dbReference>
<evidence type="ECO:0000259" key="1">
    <source>
        <dbReference type="Pfam" id="PF13349"/>
    </source>
</evidence>
<sequence length="450" mass="51156">MKSQLSEILKMLEEGKITASQAQAMIEGLNDKQDLYKQNQDSKTPRDPINKTLEEFMIKSSSVTKEINESLNKIHESMEKNLQFDTKKYNEIFKDLEVNLEGKINKIAGDLNKNTEILDTKIAEKVPHIKKAFEDTREFNDIADSLKTSFGNISSNVPEFDDSLIKMINNFNNINNEERALVSVISKKTDNLPLLSLSFENMYGNIFLDGYDEDIIKIRIYCSPKENKMDKLLDIVDRPNFYSIKIKKRNNTNVNFKIEIPREKFNKVKLITSKGKINASYLQCKELSCISNSGKISIAGTEFDSGEAFTSSNKIEFCDITCNKLYVKASKSPVIIENLNCSNCEIITSSERIDISLSDEWKDYLELKLKNSNGTIEADLAFQDGTAVFIEASTKNHNIIIDIPNFIYSNDYLSSDERHRQITGKNSCYDSSARKIDVSACTENAAIEIR</sequence>
<feature type="domain" description="YvlB/LiaX N-terminal" evidence="2">
    <location>
        <begin position="7"/>
        <end position="33"/>
    </location>
</feature>
<dbReference type="STRING" id="36849.OXPF_10450"/>
<evidence type="ECO:0000259" key="2">
    <source>
        <dbReference type="Pfam" id="PF22746"/>
    </source>
</evidence>
<reference evidence="3 4" key="1">
    <citation type="submission" date="2015-09" db="EMBL/GenBank/DDBJ databases">
        <title>Genome sequence of Oxobacter pfennigii DSM 3222.</title>
        <authorList>
            <person name="Poehlein A."/>
            <person name="Bengelsdorf F.R."/>
            <person name="Schiel-Bengelsdorf B."/>
            <person name="Duerre P."/>
            <person name="Daniel R."/>
        </authorList>
    </citation>
    <scope>NUCLEOTIDE SEQUENCE [LARGE SCALE GENOMIC DNA]</scope>
    <source>
        <strain evidence="3 4">DSM 3222</strain>
    </source>
</reference>
<name>A0A0P8W9N4_9CLOT</name>
<comment type="caution">
    <text evidence="3">The sequence shown here is derived from an EMBL/GenBank/DDBJ whole genome shotgun (WGS) entry which is preliminary data.</text>
</comment>
<organism evidence="3 4">
    <name type="scientific">Oxobacter pfennigii</name>
    <dbReference type="NCBI Taxonomy" id="36849"/>
    <lineage>
        <taxon>Bacteria</taxon>
        <taxon>Bacillati</taxon>
        <taxon>Bacillota</taxon>
        <taxon>Clostridia</taxon>
        <taxon>Eubacteriales</taxon>
        <taxon>Clostridiaceae</taxon>
        <taxon>Oxobacter</taxon>
    </lineage>
</organism>
<dbReference type="Proteomes" id="UP000050326">
    <property type="component" value="Unassembled WGS sequence"/>
</dbReference>
<proteinExistence type="predicted"/>
<dbReference type="RefSeq" id="WP_054874150.1">
    <property type="nucleotide sequence ID" value="NZ_LKET01000024.1"/>
</dbReference>
<feature type="domain" description="DUF4097" evidence="1">
    <location>
        <begin position="246"/>
        <end position="393"/>
    </location>
</feature>
<dbReference type="Pfam" id="PF13349">
    <property type="entry name" value="DUF4097"/>
    <property type="match status" value="1"/>
</dbReference>
<gene>
    <name evidence="3" type="ORF">OXPF_10450</name>
</gene>
<dbReference type="OrthoDB" id="9808584at2"/>
<dbReference type="AlphaFoldDB" id="A0A0P8W9N4"/>
<dbReference type="Pfam" id="PF22746">
    <property type="entry name" value="SHOCT-like_DUF2089-C"/>
    <property type="match status" value="1"/>
</dbReference>
<accession>A0A0P8W9N4</accession>
<protein>
    <submittedName>
        <fullName evidence="3">Uncharacterized protein</fullName>
    </submittedName>
</protein>
<dbReference type="InterPro" id="IPR053959">
    <property type="entry name" value="YvlB/LiaX_N"/>
</dbReference>